<comment type="caution">
    <text evidence="10">The sequence shown here is derived from an EMBL/GenBank/DDBJ whole genome shotgun (WGS) entry which is preliminary data.</text>
</comment>
<keyword evidence="5 10" id="KW-0808">Transferase</keyword>
<keyword evidence="6" id="KW-0479">Metal-binding</keyword>
<evidence type="ECO:0000313" key="10">
    <source>
        <dbReference type="EMBL" id="MBT1070486.1"/>
    </source>
</evidence>
<dbReference type="NCBIfam" id="TIGR01496">
    <property type="entry name" value="DHPS"/>
    <property type="match status" value="1"/>
</dbReference>
<organism evidence="10 11">
    <name type="scientific">Pelotalea chapellei</name>
    <dbReference type="NCBI Taxonomy" id="44671"/>
    <lineage>
        <taxon>Bacteria</taxon>
        <taxon>Pseudomonadati</taxon>
        <taxon>Thermodesulfobacteriota</taxon>
        <taxon>Desulfuromonadia</taxon>
        <taxon>Geobacterales</taxon>
        <taxon>Geobacteraceae</taxon>
        <taxon>Pelotalea</taxon>
    </lineage>
</organism>
<dbReference type="PROSITE" id="PS00793">
    <property type="entry name" value="DHPS_2"/>
    <property type="match status" value="1"/>
</dbReference>
<feature type="domain" description="Pterin-binding" evidence="9">
    <location>
        <begin position="139"/>
        <end position="392"/>
    </location>
</feature>
<proteinExistence type="predicted"/>
<dbReference type="SUPFAM" id="SSF51717">
    <property type="entry name" value="Dihydropteroate synthetase-like"/>
    <property type="match status" value="1"/>
</dbReference>
<evidence type="ECO:0000256" key="6">
    <source>
        <dbReference type="ARBA" id="ARBA00022723"/>
    </source>
</evidence>
<dbReference type="Proteomes" id="UP000784128">
    <property type="component" value="Unassembled WGS sequence"/>
</dbReference>
<sequence length="411" mass="43956">MGVFPVRLLQIANQLDAEHELRRMGVDPGGIALMASKMVHRCVHLSRLQCRQANVLKQEMLSLGGDAAVARGTVACSIEATDVILMGTDKQLQLLCSKLAAQPFGLRPIATEIEHALARAERGPRSWQTSRRELSLARPLIMGILNATPDSFSDSSHHFDPQQALDRALEMVEQGVDIIDIGGESTRPGAQPVSEELELQRVVPVIRLLAERVSCPLSVDTWKSAVAQGAMDAGAEIINDISGLTFDPRMAQVASRTGAGVVLMHTRGTLETMHNTTTYRDLLGEVAQELSVSLELALSAGIKPERVVLDPGIGFSKNAEGNLELLRRLRELSVLGPPLLVGTSRKSFIGKALGRDASQRVHGTAATVALAVANGASILRVHDVAEMRDAADMAHAITTGLPGKPPPPASH</sequence>
<dbReference type="InterPro" id="IPR006390">
    <property type="entry name" value="DHP_synth_dom"/>
</dbReference>
<evidence type="ECO:0000256" key="8">
    <source>
        <dbReference type="ARBA" id="ARBA00022909"/>
    </source>
</evidence>
<comment type="pathway">
    <text evidence="3">Cofactor biosynthesis; tetrahydrofolate biosynthesis; 7,8-dihydrofolate from 2-amino-4-hydroxy-6-hydroxymethyl-7,8-dihydropteridine diphosphate and 4-aminobenzoate: step 1/2.</text>
</comment>
<evidence type="ECO:0000259" key="9">
    <source>
        <dbReference type="PROSITE" id="PS50972"/>
    </source>
</evidence>
<gene>
    <name evidence="10" type="primary">folP</name>
    <name evidence="10" type="ORF">KJB30_01680</name>
</gene>
<name>A0ABS5U494_9BACT</name>
<reference evidence="10 11" key="1">
    <citation type="submission" date="2021-05" db="EMBL/GenBank/DDBJ databases">
        <title>The draft genome of Geobacter chapellei DSM 13688.</title>
        <authorList>
            <person name="Xu Z."/>
            <person name="Masuda Y."/>
            <person name="Itoh H."/>
            <person name="Senoo K."/>
        </authorList>
    </citation>
    <scope>NUCLEOTIDE SEQUENCE [LARGE SCALE GENOMIC DNA]</scope>
    <source>
        <strain evidence="10 11">DSM 13688</strain>
    </source>
</reference>
<evidence type="ECO:0000256" key="3">
    <source>
        <dbReference type="ARBA" id="ARBA00004763"/>
    </source>
</evidence>
<accession>A0ABS5U494</accession>
<evidence type="ECO:0000256" key="4">
    <source>
        <dbReference type="ARBA" id="ARBA00012458"/>
    </source>
</evidence>
<dbReference type="Pfam" id="PF00809">
    <property type="entry name" value="Pterin_bind"/>
    <property type="match status" value="1"/>
</dbReference>
<keyword evidence="7" id="KW-0460">Magnesium</keyword>
<dbReference type="PANTHER" id="PTHR20941">
    <property type="entry name" value="FOLATE SYNTHESIS PROTEINS"/>
    <property type="match status" value="1"/>
</dbReference>
<dbReference type="GO" id="GO:0004156">
    <property type="term" value="F:dihydropteroate synthase activity"/>
    <property type="evidence" value="ECO:0007669"/>
    <property type="project" value="UniProtKB-EC"/>
</dbReference>
<dbReference type="PROSITE" id="PS50972">
    <property type="entry name" value="PTERIN_BINDING"/>
    <property type="match status" value="1"/>
</dbReference>
<dbReference type="EMBL" id="JAHDYS010000001">
    <property type="protein sequence ID" value="MBT1070486.1"/>
    <property type="molecule type" value="Genomic_DNA"/>
</dbReference>
<evidence type="ECO:0000256" key="7">
    <source>
        <dbReference type="ARBA" id="ARBA00022842"/>
    </source>
</evidence>
<comment type="cofactor">
    <cofactor evidence="2">
        <name>Mg(2+)</name>
        <dbReference type="ChEBI" id="CHEBI:18420"/>
    </cofactor>
</comment>
<comment type="catalytic activity">
    <reaction evidence="1">
        <text>(7,8-dihydropterin-6-yl)methyl diphosphate + 4-aminobenzoate = 7,8-dihydropteroate + diphosphate</text>
        <dbReference type="Rhea" id="RHEA:19949"/>
        <dbReference type="ChEBI" id="CHEBI:17836"/>
        <dbReference type="ChEBI" id="CHEBI:17839"/>
        <dbReference type="ChEBI" id="CHEBI:33019"/>
        <dbReference type="ChEBI" id="CHEBI:72950"/>
        <dbReference type="EC" id="2.5.1.15"/>
    </reaction>
</comment>
<dbReference type="PROSITE" id="PS00792">
    <property type="entry name" value="DHPS_1"/>
    <property type="match status" value="1"/>
</dbReference>
<protein>
    <recommendedName>
        <fullName evidence="4">dihydropteroate synthase</fullName>
        <ecNumber evidence="4">2.5.1.15</ecNumber>
    </recommendedName>
</protein>
<dbReference type="EC" id="2.5.1.15" evidence="4"/>
<dbReference type="InterPro" id="IPR000489">
    <property type="entry name" value="Pterin-binding_dom"/>
</dbReference>
<keyword evidence="8" id="KW-0289">Folate biosynthesis</keyword>
<dbReference type="PANTHER" id="PTHR20941:SF1">
    <property type="entry name" value="FOLIC ACID SYNTHESIS PROTEIN FOL1"/>
    <property type="match status" value="1"/>
</dbReference>
<evidence type="ECO:0000313" key="11">
    <source>
        <dbReference type="Proteomes" id="UP000784128"/>
    </source>
</evidence>
<evidence type="ECO:0000256" key="1">
    <source>
        <dbReference type="ARBA" id="ARBA00000012"/>
    </source>
</evidence>
<dbReference type="Gene3D" id="3.20.20.20">
    <property type="entry name" value="Dihydropteroate synthase-like"/>
    <property type="match status" value="1"/>
</dbReference>
<evidence type="ECO:0000256" key="2">
    <source>
        <dbReference type="ARBA" id="ARBA00001946"/>
    </source>
</evidence>
<dbReference type="CDD" id="cd00739">
    <property type="entry name" value="DHPS"/>
    <property type="match status" value="1"/>
</dbReference>
<keyword evidence="11" id="KW-1185">Reference proteome</keyword>
<dbReference type="InterPro" id="IPR045031">
    <property type="entry name" value="DHP_synth-like"/>
</dbReference>
<dbReference type="InterPro" id="IPR011005">
    <property type="entry name" value="Dihydropteroate_synth-like_sf"/>
</dbReference>
<evidence type="ECO:0000256" key="5">
    <source>
        <dbReference type="ARBA" id="ARBA00022679"/>
    </source>
</evidence>